<name>A0A347TP39_9BACT</name>
<reference evidence="1 4" key="3">
    <citation type="submission" date="2018-08" db="EMBL/GenBank/DDBJ databases">
        <title>Complete genome of the Arcobacter marinus type strain JCM 15502.</title>
        <authorList>
            <person name="Miller W.G."/>
            <person name="Yee E."/>
            <person name="Huynh S."/>
            <person name="Parker C.T."/>
        </authorList>
    </citation>
    <scope>NUCLEOTIDE SEQUENCE [LARGE SCALE GENOMIC DNA]</scope>
    <source>
        <strain evidence="1 4">JCM 15502</strain>
    </source>
</reference>
<dbReference type="PANTHER" id="PTHR43415">
    <property type="entry name" value="SPERMIDINE N(1)-ACETYLTRANSFERASE"/>
    <property type="match status" value="1"/>
</dbReference>
<dbReference type="GO" id="GO:0016740">
    <property type="term" value="F:transferase activity"/>
    <property type="evidence" value="ECO:0007669"/>
    <property type="project" value="UniProtKB-KW"/>
</dbReference>
<evidence type="ECO:0000313" key="1">
    <source>
        <dbReference type="EMBL" id="AXX88367.1"/>
    </source>
</evidence>
<gene>
    <name evidence="1" type="ORF">AMRN_2669</name>
    <name evidence="2" type="ORF">CPH92_00430</name>
</gene>
<dbReference type="RefSeq" id="WP_099309852.1">
    <property type="nucleotide sequence ID" value="NZ_CP032101.1"/>
</dbReference>
<dbReference type="Proteomes" id="UP000264693">
    <property type="component" value="Chromosome"/>
</dbReference>
<dbReference type="EMBL" id="CP032101">
    <property type="protein sequence ID" value="AXX88367.1"/>
    <property type="molecule type" value="Genomic_DNA"/>
</dbReference>
<dbReference type="Gene3D" id="3.40.630.30">
    <property type="match status" value="1"/>
</dbReference>
<reference evidence="3" key="1">
    <citation type="submission" date="2017-09" db="EMBL/GenBank/DDBJ databases">
        <title>Arcobacter canalis sp. nov., a new species isolated from a water canal contaminated with urban sewage.</title>
        <authorList>
            <person name="Perez-Cataluna A."/>
            <person name="Salas-Masso N."/>
            <person name="Figueras M.J."/>
        </authorList>
    </citation>
    <scope>NUCLEOTIDE SEQUENCE [LARGE SCALE GENOMIC DNA]</scope>
    <source>
        <strain evidence="3">CECT 7727</strain>
    </source>
</reference>
<evidence type="ECO:0000313" key="3">
    <source>
        <dbReference type="Proteomes" id="UP000224740"/>
    </source>
</evidence>
<reference evidence="2" key="2">
    <citation type="submission" date="2017-09" db="EMBL/GenBank/DDBJ databases">
        <authorList>
            <person name="Perez-Cataluna A."/>
            <person name="Figueras M.J."/>
            <person name="Salas-Masso N."/>
        </authorList>
    </citation>
    <scope>NUCLEOTIDE SEQUENCE</scope>
    <source>
        <strain evidence="2">CECT 7727</strain>
    </source>
</reference>
<evidence type="ECO:0000313" key="4">
    <source>
        <dbReference type="Proteomes" id="UP000264693"/>
    </source>
</evidence>
<protein>
    <submittedName>
        <fullName evidence="1 2">Acetyltransferase</fullName>
    </submittedName>
</protein>
<dbReference type="Proteomes" id="UP000224740">
    <property type="component" value="Unassembled WGS sequence"/>
</dbReference>
<keyword evidence="1" id="KW-0808">Transferase</keyword>
<sequence length="175" mass="20921">MLKGNHVGLRAIEKEDLPKLMQWRNNPELRKFFRETNEINSINQQKWYESIIDKNSAHKMFSIINLETNELMGACGLCYIDWVNRSADFSIYLGYDNLYIDKVYAIDSAKIMQEYAFSVLNLHRLWAEIYSIDNAKKEFFNTLGFTFEGEFRETYWYDNKWHNSLFYSLLSSDEK</sequence>
<organism evidence="1 4">
    <name type="scientific">Malaciobacter marinus</name>
    <dbReference type="NCBI Taxonomy" id="505249"/>
    <lineage>
        <taxon>Bacteria</taxon>
        <taxon>Pseudomonadati</taxon>
        <taxon>Campylobacterota</taxon>
        <taxon>Epsilonproteobacteria</taxon>
        <taxon>Campylobacterales</taxon>
        <taxon>Arcobacteraceae</taxon>
        <taxon>Malaciobacter</taxon>
    </lineage>
</organism>
<dbReference type="InterPro" id="IPR016181">
    <property type="entry name" value="Acyl_CoA_acyltransferase"/>
</dbReference>
<dbReference type="KEGG" id="amar:AMRN_2669"/>
<dbReference type="Pfam" id="PF13420">
    <property type="entry name" value="Acetyltransf_4"/>
    <property type="match status" value="1"/>
</dbReference>
<keyword evidence="3" id="KW-1185">Reference proteome</keyword>
<dbReference type="PANTHER" id="PTHR43415:SF3">
    <property type="entry name" value="GNAT-FAMILY ACETYLTRANSFERASE"/>
    <property type="match status" value="1"/>
</dbReference>
<dbReference type="AlphaFoldDB" id="A0A347TP39"/>
<dbReference type="EMBL" id="NXAO01000002">
    <property type="protein sequence ID" value="PHO16633.1"/>
    <property type="molecule type" value="Genomic_DNA"/>
</dbReference>
<proteinExistence type="predicted"/>
<dbReference type="SUPFAM" id="SSF55729">
    <property type="entry name" value="Acyl-CoA N-acyltransferases (Nat)"/>
    <property type="match status" value="1"/>
</dbReference>
<evidence type="ECO:0000313" key="2">
    <source>
        <dbReference type="EMBL" id="PHO16633.1"/>
    </source>
</evidence>
<accession>A0A347TP39</accession>